<evidence type="ECO:0000256" key="5">
    <source>
        <dbReference type="ARBA" id="ARBA00022989"/>
    </source>
</evidence>
<evidence type="ECO:0000256" key="2">
    <source>
        <dbReference type="ARBA" id="ARBA00005262"/>
    </source>
</evidence>
<evidence type="ECO:0000256" key="3">
    <source>
        <dbReference type="ARBA" id="ARBA00022475"/>
    </source>
</evidence>
<feature type="transmembrane region" description="Helical" evidence="7">
    <location>
        <begin position="138"/>
        <end position="156"/>
    </location>
</feature>
<name>A0A1H9U8Q8_9FIRM</name>
<gene>
    <name evidence="8" type="ORF">SAMN02910429_01980</name>
</gene>
<sequence>MLIDLFLTFAKIGVFTFGGGYAMIPLIENICVENKKWITNDEMMNITVIAESTPGPIAINCATYVGYKRGKLPGAIIATLGMILPSFAIIYAVSRFLNGFLEITWVSNAFRGIKIAVGILIVDAAIKMLKKMKQKPMQISIVICSVLTMFLIKVFAVNISSMILMLAAAFIGIIVFVIKNNMEKRLEEK</sequence>
<dbReference type="RefSeq" id="WP_242941498.1">
    <property type="nucleotide sequence ID" value="NZ_FOGW01000024.1"/>
</dbReference>
<evidence type="ECO:0000256" key="4">
    <source>
        <dbReference type="ARBA" id="ARBA00022692"/>
    </source>
</evidence>
<protein>
    <submittedName>
        <fullName evidence="8">Chromate transporter</fullName>
    </submittedName>
</protein>
<evidence type="ECO:0000256" key="6">
    <source>
        <dbReference type="ARBA" id="ARBA00023136"/>
    </source>
</evidence>
<dbReference type="PANTHER" id="PTHR43663:SF1">
    <property type="entry name" value="CHROMATE TRANSPORTER"/>
    <property type="match status" value="1"/>
</dbReference>
<reference evidence="9" key="1">
    <citation type="submission" date="2016-10" db="EMBL/GenBank/DDBJ databases">
        <authorList>
            <person name="Varghese N."/>
            <person name="Submissions S."/>
        </authorList>
    </citation>
    <scope>NUCLEOTIDE SEQUENCE [LARGE SCALE GENOMIC DNA]</scope>
    <source>
        <strain evidence="9">S1b</strain>
    </source>
</reference>
<dbReference type="Proteomes" id="UP000182471">
    <property type="component" value="Unassembled WGS sequence"/>
</dbReference>
<dbReference type="EMBL" id="FOGW01000024">
    <property type="protein sequence ID" value="SES05493.1"/>
    <property type="molecule type" value="Genomic_DNA"/>
</dbReference>
<keyword evidence="6 7" id="KW-0472">Membrane</keyword>
<accession>A0A1H9U8Q8</accession>
<dbReference type="InterPro" id="IPR003370">
    <property type="entry name" value="Chromate_transpt"/>
</dbReference>
<dbReference type="PANTHER" id="PTHR43663">
    <property type="entry name" value="CHROMATE TRANSPORT PROTEIN-RELATED"/>
    <property type="match status" value="1"/>
</dbReference>
<feature type="transmembrane region" description="Helical" evidence="7">
    <location>
        <begin position="105"/>
        <end position="126"/>
    </location>
</feature>
<organism evidence="8 9">
    <name type="scientific">Lachnobacterium bovis</name>
    <dbReference type="NCBI Taxonomy" id="140626"/>
    <lineage>
        <taxon>Bacteria</taxon>
        <taxon>Bacillati</taxon>
        <taxon>Bacillota</taxon>
        <taxon>Clostridia</taxon>
        <taxon>Lachnospirales</taxon>
        <taxon>Lachnospiraceae</taxon>
        <taxon>Lachnobacterium</taxon>
    </lineage>
</organism>
<keyword evidence="3" id="KW-1003">Cell membrane</keyword>
<keyword evidence="4 7" id="KW-0812">Transmembrane</keyword>
<dbReference type="GO" id="GO:0005886">
    <property type="term" value="C:plasma membrane"/>
    <property type="evidence" value="ECO:0007669"/>
    <property type="project" value="UniProtKB-SubCell"/>
</dbReference>
<keyword evidence="5 7" id="KW-1133">Transmembrane helix</keyword>
<dbReference type="AlphaFoldDB" id="A0A1H9U8Q8"/>
<dbReference type="GO" id="GO:0015109">
    <property type="term" value="F:chromate transmembrane transporter activity"/>
    <property type="evidence" value="ECO:0007669"/>
    <property type="project" value="InterPro"/>
</dbReference>
<evidence type="ECO:0000256" key="1">
    <source>
        <dbReference type="ARBA" id="ARBA00004651"/>
    </source>
</evidence>
<comment type="similarity">
    <text evidence="2">Belongs to the chromate ion transporter (CHR) (TC 2.A.51) family.</text>
</comment>
<comment type="subcellular location">
    <subcellularLocation>
        <location evidence="1">Cell membrane</location>
        <topology evidence="1">Multi-pass membrane protein</topology>
    </subcellularLocation>
</comment>
<proteinExistence type="inferred from homology"/>
<dbReference type="InterPro" id="IPR052518">
    <property type="entry name" value="CHR_Transporter"/>
</dbReference>
<feature type="transmembrane region" description="Helical" evidence="7">
    <location>
        <begin position="6"/>
        <end position="27"/>
    </location>
</feature>
<feature type="transmembrane region" description="Helical" evidence="7">
    <location>
        <begin position="72"/>
        <end position="93"/>
    </location>
</feature>
<dbReference type="Pfam" id="PF02417">
    <property type="entry name" value="Chromate_transp"/>
    <property type="match status" value="1"/>
</dbReference>
<keyword evidence="9" id="KW-1185">Reference proteome</keyword>
<evidence type="ECO:0000313" key="9">
    <source>
        <dbReference type="Proteomes" id="UP000182471"/>
    </source>
</evidence>
<evidence type="ECO:0000256" key="7">
    <source>
        <dbReference type="SAM" id="Phobius"/>
    </source>
</evidence>
<evidence type="ECO:0000313" key="8">
    <source>
        <dbReference type="EMBL" id="SES05493.1"/>
    </source>
</evidence>
<feature type="transmembrane region" description="Helical" evidence="7">
    <location>
        <begin position="162"/>
        <end position="179"/>
    </location>
</feature>